<gene>
    <name evidence="3" type="primary">fabG_1</name>
    <name evidence="3" type="ORF">CLVI_03900</name>
</gene>
<comment type="similarity">
    <text evidence="1">Belongs to the short-chain dehydrogenases/reductases (SDR) family.</text>
</comment>
<dbReference type="PANTHER" id="PTHR42760">
    <property type="entry name" value="SHORT-CHAIN DEHYDROGENASES/REDUCTASES FAMILY MEMBER"/>
    <property type="match status" value="1"/>
</dbReference>
<dbReference type="RefSeq" id="WP_207655310.1">
    <property type="nucleotide sequence ID" value="NZ_PVXQ01000003.1"/>
</dbReference>
<sequence length="277" mass="29945">MKKILIQLAMGIRNFIKYIKYGGIVYVNISQINYNGILEGKKVLVTGGSSGIGYAIAKKCLNEGARVVITGRNIQKLNAISKEFDSNNLLVLEWDVSDSKLARKNVEEIDNILGGLDIVFNNAGIYTSKSFLEIEEKDWDAVLDINAKGLFFVCQAVSEYFLEKSKGGKIINIASNRGILGDYGPYGMSKWGVIGLTRGLGRDLISKGIIVNGIAPGITATNINGIKVEENAFSAEPRNKRVGLPEEIAELALFLASDAANNIIGEVIVCDGGTSLH</sequence>
<dbReference type="FunFam" id="3.40.50.720:FF:000084">
    <property type="entry name" value="Short-chain dehydrogenase reductase"/>
    <property type="match status" value="1"/>
</dbReference>
<dbReference type="SUPFAM" id="SSF51735">
    <property type="entry name" value="NAD(P)-binding Rossmann-fold domains"/>
    <property type="match status" value="1"/>
</dbReference>
<evidence type="ECO:0000256" key="2">
    <source>
        <dbReference type="ARBA" id="ARBA00023002"/>
    </source>
</evidence>
<evidence type="ECO:0000256" key="1">
    <source>
        <dbReference type="ARBA" id="ARBA00006484"/>
    </source>
</evidence>
<dbReference type="GO" id="GO:0004316">
    <property type="term" value="F:3-oxoacyl-[acyl-carrier-protein] reductase (NADPH) activity"/>
    <property type="evidence" value="ECO:0007669"/>
    <property type="project" value="UniProtKB-EC"/>
</dbReference>
<dbReference type="PROSITE" id="PS00061">
    <property type="entry name" value="ADH_SHORT"/>
    <property type="match status" value="1"/>
</dbReference>
<dbReference type="EC" id="1.1.1.100" evidence="3"/>
<evidence type="ECO:0000313" key="3">
    <source>
        <dbReference type="EMBL" id="PRR84092.1"/>
    </source>
</evidence>
<proteinExistence type="inferred from homology"/>
<organism evidence="3 4">
    <name type="scientific">Clostridium vincentii</name>
    <dbReference type="NCBI Taxonomy" id="52704"/>
    <lineage>
        <taxon>Bacteria</taxon>
        <taxon>Bacillati</taxon>
        <taxon>Bacillota</taxon>
        <taxon>Clostridia</taxon>
        <taxon>Eubacteriales</taxon>
        <taxon>Clostridiaceae</taxon>
        <taxon>Clostridium</taxon>
    </lineage>
</organism>
<evidence type="ECO:0000313" key="4">
    <source>
        <dbReference type="Proteomes" id="UP000239471"/>
    </source>
</evidence>
<keyword evidence="4" id="KW-1185">Reference proteome</keyword>
<dbReference type="GO" id="GO:0008206">
    <property type="term" value="P:bile acid metabolic process"/>
    <property type="evidence" value="ECO:0007669"/>
    <property type="project" value="UniProtKB-ARBA"/>
</dbReference>
<reference evidence="3 4" key="1">
    <citation type="submission" date="2018-03" db="EMBL/GenBank/DDBJ databases">
        <title>Genome sequence of Clostridium vincentii DSM 10228.</title>
        <authorList>
            <person name="Poehlein A."/>
            <person name="Daniel R."/>
        </authorList>
    </citation>
    <scope>NUCLEOTIDE SEQUENCE [LARGE SCALE GENOMIC DNA]</scope>
    <source>
        <strain evidence="3 4">DSM 10228</strain>
    </source>
</reference>
<accession>A0A2T0BJV6</accession>
<dbReference type="PRINTS" id="PR00080">
    <property type="entry name" value="SDRFAMILY"/>
</dbReference>
<dbReference type="PRINTS" id="PR00081">
    <property type="entry name" value="GDHRDH"/>
</dbReference>
<dbReference type="InterPro" id="IPR002347">
    <property type="entry name" value="SDR_fam"/>
</dbReference>
<comment type="caution">
    <text evidence="3">The sequence shown here is derived from an EMBL/GenBank/DDBJ whole genome shotgun (WGS) entry which is preliminary data.</text>
</comment>
<dbReference type="Proteomes" id="UP000239471">
    <property type="component" value="Unassembled WGS sequence"/>
</dbReference>
<dbReference type="CDD" id="cd05233">
    <property type="entry name" value="SDR_c"/>
    <property type="match status" value="1"/>
</dbReference>
<protein>
    <submittedName>
        <fullName evidence="3">3-oxoacyl-[acyl-carrier-protein] reductase FabG</fullName>
        <ecNumber evidence="3">1.1.1.100</ecNumber>
    </submittedName>
</protein>
<dbReference type="EMBL" id="PVXQ01000003">
    <property type="protein sequence ID" value="PRR84092.1"/>
    <property type="molecule type" value="Genomic_DNA"/>
</dbReference>
<dbReference type="Pfam" id="PF13561">
    <property type="entry name" value="adh_short_C2"/>
    <property type="match status" value="1"/>
</dbReference>
<dbReference type="InterPro" id="IPR036291">
    <property type="entry name" value="NAD(P)-bd_dom_sf"/>
</dbReference>
<keyword evidence="2 3" id="KW-0560">Oxidoreductase</keyword>
<dbReference type="InterPro" id="IPR020904">
    <property type="entry name" value="Sc_DH/Rdtase_CS"/>
</dbReference>
<dbReference type="AlphaFoldDB" id="A0A2T0BJV6"/>
<dbReference type="Gene3D" id="3.40.50.720">
    <property type="entry name" value="NAD(P)-binding Rossmann-like Domain"/>
    <property type="match status" value="1"/>
</dbReference>
<name>A0A2T0BJV6_9CLOT</name>